<dbReference type="InterPro" id="IPR029052">
    <property type="entry name" value="Metallo-depent_PP-like"/>
</dbReference>
<feature type="domain" description="Calcineurin-like phosphoesterase" evidence="2">
    <location>
        <begin position="38"/>
        <end position="209"/>
    </location>
</feature>
<accession>A0A6B2L7Y6</accession>
<dbReference type="InterPro" id="IPR004843">
    <property type="entry name" value="Calcineurin-like_PHP"/>
</dbReference>
<dbReference type="GO" id="GO:0016787">
    <property type="term" value="F:hydrolase activity"/>
    <property type="evidence" value="ECO:0007669"/>
    <property type="project" value="InterPro"/>
</dbReference>
<organism evidence="4">
    <name type="scientific">Arcella intermedia</name>
    <dbReference type="NCBI Taxonomy" id="1963864"/>
    <lineage>
        <taxon>Eukaryota</taxon>
        <taxon>Amoebozoa</taxon>
        <taxon>Tubulinea</taxon>
        <taxon>Elardia</taxon>
        <taxon>Arcellinida</taxon>
        <taxon>Sphaerothecina</taxon>
        <taxon>Arcellidae</taxon>
        <taxon>Arcella</taxon>
    </lineage>
</organism>
<dbReference type="Pfam" id="PF00149">
    <property type="entry name" value="Metallophos"/>
    <property type="match status" value="1"/>
</dbReference>
<protein>
    <recommendedName>
        <fullName evidence="5">Calcineurin-like phosphoesterase domain-containing protein</fullName>
    </recommendedName>
</protein>
<evidence type="ECO:0000313" key="4">
    <source>
        <dbReference type="EMBL" id="NDV33061.1"/>
    </source>
</evidence>
<proteinExistence type="predicted"/>
<evidence type="ECO:0000259" key="3">
    <source>
        <dbReference type="Pfam" id="PF14008"/>
    </source>
</evidence>
<feature type="domain" description="Purple acid phosphatase C-terminal" evidence="3">
    <location>
        <begin position="224"/>
        <end position="282"/>
    </location>
</feature>
<reference evidence="4" key="1">
    <citation type="journal article" date="2020" name="J. Eukaryot. Microbiol.">
        <title>De novo Sequencing, Assembly and Annotation of the Transcriptome for the Free-Living Testate Amoeba Arcella intermedia.</title>
        <authorList>
            <person name="Ribeiro G.M."/>
            <person name="Porfirio-Sousa A.L."/>
            <person name="Maurer-Alcala X.X."/>
            <person name="Katz L.A."/>
            <person name="Lahr D.J.G."/>
        </authorList>
    </citation>
    <scope>NUCLEOTIDE SEQUENCE</scope>
</reference>
<dbReference type="EMBL" id="GIBP01004092">
    <property type="protein sequence ID" value="NDV33061.1"/>
    <property type="molecule type" value="Transcribed_RNA"/>
</dbReference>
<sequence length="333" mass="38953">MFSQEYHFNTRQYGTFPFTMVTFADFKISEEVTKQKQVIKRLVRNLAQFDIILEFGDICYADGNQAVWDSFFNHIQPIAACKPWMVTVGNHEKEPVHEFLAFENRFKMPGSNNFWYGFNYGFAHFLVISTEHTLAPGSPQYEFIIADLEKAQANRDVVPWIILTGHRALYGSNARWFHKAKAETMRQILTPIIDKYGVDLALFGHCHAYERTHPMYAGEIDPRGTIYLLAGVAGAELDKIWEVQPQWSAYRTAHHGYGLLHVKSKKKLRYCYHRERDGKMWDAFTLIKRENNKKKVSYDYENKFLKNWITLGESEARAERKRNKDATKQDNQT</sequence>
<dbReference type="PANTHER" id="PTHR45867:SF10">
    <property type="entry name" value="PURPLE ACID PHOSPHATASE"/>
    <property type="match status" value="1"/>
</dbReference>
<evidence type="ECO:0000259" key="2">
    <source>
        <dbReference type="Pfam" id="PF00149"/>
    </source>
</evidence>
<name>A0A6B2L7Y6_9EUKA</name>
<dbReference type="Gene3D" id="3.60.21.10">
    <property type="match status" value="1"/>
</dbReference>
<evidence type="ECO:0000256" key="1">
    <source>
        <dbReference type="ARBA" id="ARBA00023180"/>
    </source>
</evidence>
<dbReference type="CDD" id="cd00839">
    <property type="entry name" value="MPP_PAPs"/>
    <property type="match status" value="1"/>
</dbReference>
<dbReference type="SUPFAM" id="SSF56300">
    <property type="entry name" value="Metallo-dependent phosphatases"/>
    <property type="match status" value="1"/>
</dbReference>
<evidence type="ECO:0008006" key="5">
    <source>
        <dbReference type="Google" id="ProtNLM"/>
    </source>
</evidence>
<dbReference type="InterPro" id="IPR041792">
    <property type="entry name" value="MPP_PAP"/>
</dbReference>
<dbReference type="Pfam" id="PF14008">
    <property type="entry name" value="Metallophos_C"/>
    <property type="match status" value="1"/>
</dbReference>
<dbReference type="InterPro" id="IPR025733">
    <property type="entry name" value="PAPs_C"/>
</dbReference>
<dbReference type="PANTHER" id="PTHR45867">
    <property type="entry name" value="PURPLE ACID PHOSPHATASE"/>
    <property type="match status" value="1"/>
</dbReference>
<keyword evidence="1" id="KW-0325">Glycoprotein</keyword>
<dbReference type="AlphaFoldDB" id="A0A6B2L7Y6"/>